<comment type="caution">
    <text evidence="1">The sequence shown here is derived from an EMBL/GenBank/DDBJ whole genome shotgun (WGS) entry which is preliminary data.</text>
</comment>
<evidence type="ECO:0000313" key="1">
    <source>
        <dbReference type="EMBL" id="KAK3867333.1"/>
    </source>
</evidence>
<dbReference type="Proteomes" id="UP001286313">
    <property type="component" value="Unassembled WGS sequence"/>
</dbReference>
<accession>A0AAE1F6H9</accession>
<organism evidence="1 2">
    <name type="scientific">Petrolisthes cinctipes</name>
    <name type="common">Flat porcelain crab</name>
    <dbReference type="NCBI Taxonomy" id="88211"/>
    <lineage>
        <taxon>Eukaryota</taxon>
        <taxon>Metazoa</taxon>
        <taxon>Ecdysozoa</taxon>
        <taxon>Arthropoda</taxon>
        <taxon>Crustacea</taxon>
        <taxon>Multicrustacea</taxon>
        <taxon>Malacostraca</taxon>
        <taxon>Eumalacostraca</taxon>
        <taxon>Eucarida</taxon>
        <taxon>Decapoda</taxon>
        <taxon>Pleocyemata</taxon>
        <taxon>Anomura</taxon>
        <taxon>Galatheoidea</taxon>
        <taxon>Porcellanidae</taxon>
        <taxon>Petrolisthes</taxon>
    </lineage>
</organism>
<gene>
    <name evidence="1" type="ORF">Pcinc_027205</name>
</gene>
<keyword evidence="2" id="KW-1185">Reference proteome</keyword>
<evidence type="ECO:0000313" key="2">
    <source>
        <dbReference type="Proteomes" id="UP001286313"/>
    </source>
</evidence>
<proteinExistence type="predicted"/>
<sequence>MEVPQVLYRSEQVVSVNHQAAVIRMTHPPPPITAALFMTPGHSTNERPPRHPLDDVRVPGATNGVFSSLSFTKVMRVDHITGTFSRWGRN</sequence>
<dbReference type="EMBL" id="JAWQEG010003229">
    <property type="protein sequence ID" value="KAK3867333.1"/>
    <property type="molecule type" value="Genomic_DNA"/>
</dbReference>
<name>A0AAE1F6H9_PETCI</name>
<protein>
    <submittedName>
        <fullName evidence="1">Uncharacterized protein</fullName>
    </submittedName>
</protein>
<dbReference type="AlphaFoldDB" id="A0AAE1F6H9"/>
<reference evidence="1" key="1">
    <citation type="submission" date="2023-10" db="EMBL/GenBank/DDBJ databases">
        <title>Genome assemblies of two species of porcelain crab, Petrolisthes cinctipes and Petrolisthes manimaculis (Anomura: Porcellanidae).</title>
        <authorList>
            <person name="Angst P."/>
        </authorList>
    </citation>
    <scope>NUCLEOTIDE SEQUENCE</scope>
    <source>
        <strain evidence="1">PB745_01</strain>
        <tissue evidence="1">Gill</tissue>
    </source>
</reference>